<feature type="transmembrane region" description="Helical" evidence="1">
    <location>
        <begin position="32"/>
        <end position="57"/>
    </location>
</feature>
<gene>
    <name evidence="2" type="ordered locus">Calag_1406</name>
</gene>
<keyword evidence="3" id="KW-1185">Reference proteome</keyword>
<feature type="transmembrane region" description="Helical" evidence="1">
    <location>
        <begin position="95"/>
        <end position="118"/>
    </location>
</feature>
<name>L0AB47_CALLD</name>
<evidence type="ECO:0000256" key="1">
    <source>
        <dbReference type="SAM" id="Phobius"/>
    </source>
</evidence>
<dbReference type="RefSeq" id="WP_015233010.1">
    <property type="nucleotide sequence ID" value="NC_019791.1"/>
</dbReference>
<dbReference type="eggNOG" id="arCOG02159">
    <property type="taxonomic scope" value="Archaea"/>
</dbReference>
<sequence precursor="true">MFVSFYLLAGIIIALIAFRFPVYIAQSSYLSYAFPLGILSAVLIVLSPALSFVNLIVKRIRTGILENIVEVQYVDFFGIPIPVPKMTFKEATMSIAINIGGAVVPLAVSITLFALMAYSPYSHIFYTATIVSLIINTAVTYFLAKPIRGVGIAVPAFIPPIISAIPAILIAGISPAAASAAYISGSIGSLLGADILHLAKEPEKIFAPLVSIGGAGIFDGVFITGLIAFIIAF</sequence>
<dbReference type="KEGG" id="clg:Calag_1406"/>
<reference evidence="3" key="1">
    <citation type="submission" date="2012-03" db="EMBL/GenBank/DDBJ databases">
        <title>Complete genome of Caldisphaera lagunensis DSM 15908.</title>
        <authorList>
            <person name="Lucas S."/>
            <person name="Copeland A."/>
            <person name="Lapidus A."/>
            <person name="Glavina del Rio T."/>
            <person name="Dalin E."/>
            <person name="Tice H."/>
            <person name="Bruce D."/>
            <person name="Goodwin L."/>
            <person name="Pitluck S."/>
            <person name="Peters L."/>
            <person name="Mikhailova N."/>
            <person name="Teshima H."/>
            <person name="Kyrpides N."/>
            <person name="Mavromatis K."/>
            <person name="Ivanova N."/>
            <person name="Brettin T."/>
            <person name="Detter J.C."/>
            <person name="Han C."/>
            <person name="Larimer F."/>
            <person name="Land M."/>
            <person name="Hauser L."/>
            <person name="Markowitz V."/>
            <person name="Cheng J.-F."/>
            <person name="Hugenholtz P."/>
            <person name="Woyke T."/>
            <person name="Wu D."/>
            <person name="Spring S."/>
            <person name="Schroeder M."/>
            <person name="Brambilla E."/>
            <person name="Klenk H.-P."/>
            <person name="Eisen J.A."/>
        </authorList>
    </citation>
    <scope>NUCLEOTIDE SEQUENCE [LARGE SCALE GENOMIC DNA]</scope>
    <source>
        <strain evidence="3">DSM 15908 / JCM 11604 / IC-154</strain>
    </source>
</reference>
<protein>
    <submittedName>
        <fullName evidence="2">Putative membrane protein</fullName>
    </submittedName>
</protein>
<dbReference type="InParanoid" id="L0AB47"/>
<dbReference type="Pfam" id="PF07758">
    <property type="entry name" value="DUF1614"/>
    <property type="match status" value="1"/>
</dbReference>
<feature type="transmembrane region" description="Helical" evidence="1">
    <location>
        <begin position="206"/>
        <end position="232"/>
    </location>
</feature>
<dbReference type="InterPro" id="IPR011672">
    <property type="entry name" value="DUF1614"/>
</dbReference>
<dbReference type="GeneID" id="14212666"/>
<keyword evidence="1" id="KW-1133">Transmembrane helix</keyword>
<dbReference type="HOGENOM" id="CLU_082100_1_0_2"/>
<organism evidence="2 3">
    <name type="scientific">Caldisphaera lagunensis (strain DSM 15908 / JCM 11604 / ANMR 0165 / IC-154)</name>
    <dbReference type="NCBI Taxonomy" id="1056495"/>
    <lineage>
        <taxon>Archaea</taxon>
        <taxon>Thermoproteota</taxon>
        <taxon>Thermoprotei</taxon>
        <taxon>Acidilobales</taxon>
        <taxon>Caldisphaeraceae</taxon>
        <taxon>Caldisphaera</taxon>
    </lineage>
</organism>
<feature type="transmembrane region" description="Helical" evidence="1">
    <location>
        <begin position="179"/>
        <end position="199"/>
    </location>
</feature>
<feature type="transmembrane region" description="Helical" evidence="1">
    <location>
        <begin position="124"/>
        <end position="143"/>
    </location>
</feature>
<feature type="transmembrane region" description="Helical" evidence="1">
    <location>
        <begin position="150"/>
        <end position="173"/>
    </location>
</feature>
<evidence type="ECO:0000313" key="3">
    <source>
        <dbReference type="Proteomes" id="UP000010469"/>
    </source>
</evidence>
<dbReference type="Proteomes" id="UP000010469">
    <property type="component" value="Chromosome"/>
</dbReference>
<dbReference type="OrthoDB" id="46118at2157"/>
<keyword evidence="1" id="KW-0472">Membrane</keyword>
<dbReference type="EMBL" id="CP003378">
    <property type="protein sequence ID" value="AFZ71113.1"/>
    <property type="molecule type" value="Genomic_DNA"/>
</dbReference>
<proteinExistence type="predicted"/>
<feature type="transmembrane region" description="Helical" evidence="1">
    <location>
        <begin position="5"/>
        <end position="26"/>
    </location>
</feature>
<dbReference type="AlphaFoldDB" id="L0AB47"/>
<evidence type="ECO:0000313" key="2">
    <source>
        <dbReference type="EMBL" id="AFZ71113.1"/>
    </source>
</evidence>
<accession>L0AB47</accession>
<keyword evidence="1" id="KW-0812">Transmembrane</keyword>